<keyword evidence="2" id="KW-1133">Transmembrane helix</keyword>
<feature type="region of interest" description="Disordered" evidence="1">
    <location>
        <begin position="329"/>
        <end position="353"/>
    </location>
</feature>
<dbReference type="EMBL" id="SEWF01000035">
    <property type="protein sequence ID" value="RYU93912.1"/>
    <property type="molecule type" value="Genomic_DNA"/>
</dbReference>
<dbReference type="RefSeq" id="WP_130023013.1">
    <property type="nucleotide sequence ID" value="NZ_SEWF01000035.1"/>
</dbReference>
<dbReference type="PANTHER" id="PTHR33371:SF4">
    <property type="entry name" value="INTERMEMBRANE PHOSPHOLIPID TRANSPORT SYSTEM BINDING PROTEIN MLAD"/>
    <property type="match status" value="1"/>
</dbReference>
<name>A0A4Q5LW36_9BACT</name>
<dbReference type="Pfam" id="PF02470">
    <property type="entry name" value="MlaD"/>
    <property type="match status" value="1"/>
</dbReference>
<evidence type="ECO:0000313" key="5">
    <source>
        <dbReference type="Proteomes" id="UP000293162"/>
    </source>
</evidence>
<protein>
    <submittedName>
        <fullName evidence="4">MCE family protein</fullName>
    </submittedName>
</protein>
<feature type="compositionally biased region" description="Basic and acidic residues" evidence="1">
    <location>
        <begin position="329"/>
        <end position="345"/>
    </location>
</feature>
<dbReference type="InterPro" id="IPR052336">
    <property type="entry name" value="MlaD_Phospholipid_Transporter"/>
</dbReference>
<dbReference type="PANTHER" id="PTHR33371">
    <property type="entry name" value="INTERMEMBRANE PHOSPHOLIPID TRANSPORT SYSTEM BINDING PROTEIN MLAD-RELATED"/>
    <property type="match status" value="1"/>
</dbReference>
<dbReference type="AlphaFoldDB" id="A0A4Q5LW36"/>
<evidence type="ECO:0000259" key="3">
    <source>
        <dbReference type="Pfam" id="PF02470"/>
    </source>
</evidence>
<feature type="transmembrane region" description="Helical" evidence="2">
    <location>
        <begin position="12"/>
        <end position="32"/>
    </location>
</feature>
<evidence type="ECO:0000313" key="4">
    <source>
        <dbReference type="EMBL" id="RYU93912.1"/>
    </source>
</evidence>
<dbReference type="Proteomes" id="UP000293162">
    <property type="component" value="Unassembled WGS sequence"/>
</dbReference>
<sequence>MATPESSSRVAAKVGLFILIGVIILAAAILTLGTMRKSFISRIDATATFNSVNGLTKGNNVWYAGVKVGTVQEISFTPDAKVKVLFSVEDKSQPFIKQDATVRVSSDGLIGNPIILISGGSPNVKMIESGHTFKVEADVTQQEMLSTLQANNKNILDITNDLKGLTADIRAGQGSIGKLMKDEALYASISKSMSTVEAATRDLKKGATALATLTDKLNAEGNFINSLATDKEIYPSIKNTVASLQSTSQTLKETTASAQKTVGNLEQTTNALLNNPNNTIGVLLHDPKAANNIRETISNLESSSEKLDQNLEALKHNFLFRRYFRNQAKEQEKKKAEEQKKEEQKLQSSNPQP</sequence>
<feature type="domain" description="Mce/MlaD" evidence="3">
    <location>
        <begin position="45"/>
        <end position="118"/>
    </location>
</feature>
<proteinExistence type="predicted"/>
<evidence type="ECO:0000256" key="2">
    <source>
        <dbReference type="SAM" id="Phobius"/>
    </source>
</evidence>
<evidence type="ECO:0000256" key="1">
    <source>
        <dbReference type="SAM" id="MobiDB-lite"/>
    </source>
</evidence>
<dbReference type="OrthoDB" id="9771725at2"/>
<keyword evidence="2" id="KW-0812">Transmembrane</keyword>
<keyword evidence="2" id="KW-0472">Membrane</keyword>
<gene>
    <name evidence="4" type="ORF">EWM59_19930</name>
</gene>
<comment type="caution">
    <text evidence="4">The sequence shown here is derived from an EMBL/GenBank/DDBJ whole genome shotgun (WGS) entry which is preliminary data.</text>
</comment>
<organism evidence="4 5">
    <name type="scientific">Emticicia agri</name>
    <dbReference type="NCBI Taxonomy" id="2492393"/>
    <lineage>
        <taxon>Bacteria</taxon>
        <taxon>Pseudomonadati</taxon>
        <taxon>Bacteroidota</taxon>
        <taxon>Cytophagia</taxon>
        <taxon>Cytophagales</taxon>
        <taxon>Leadbetterellaceae</taxon>
        <taxon>Emticicia</taxon>
    </lineage>
</organism>
<accession>A0A4Q5LW36</accession>
<reference evidence="4 5" key="1">
    <citation type="submission" date="2019-02" db="EMBL/GenBank/DDBJ databases">
        <title>Bacterial novel species Emticicia sp. 17J42-9 isolated from soil.</title>
        <authorList>
            <person name="Jung H.-Y."/>
        </authorList>
    </citation>
    <scope>NUCLEOTIDE SEQUENCE [LARGE SCALE GENOMIC DNA]</scope>
    <source>
        <strain evidence="4 5">17J42-9</strain>
    </source>
</reference>
<dbReference type="InterPro" id="IPR003399">
    <property type="entry name" value="Mce/MlaD"/>
</dbReference>
<keyword evidence="5" id="KW-1185">Reference proteome</keyword>